<protein>
    <submittedName>
        <fullName evidence="2">Uncharacterized protein</fullName>
    </submittedName>
</protein>
<organism evidence="2 3">
    <name type="scientific">Myripristis murdjan</name>
    <name type="common">pinecone soldierfish</name>
    <dbReference type="NCBI Taxonomy" id="586833"/>
    <lineage>
        <taxon>Eukaryota</taxon>
        <taxon>Metazoa</taxon>
        <taxon>Chordata</taxon>
        <taxon>Craniata</taxon>
        <taxon>Vertebrata</taxon>
        <taxon>Euteleostomi</taxon>
        <taxon>Actinopterygii</taxon>
        <taxon>Neopterygii</taxon>
        <taxon>Teleostei</taxon>
        <taxon>Neoteleostei</taxon>
        <taxon>Acanthomorphata</taxon>
        <taxon>Holocentriformes</taxon>
        <taxon>Holocentridae</taxon>
        <taxon>Myripristis</taxon>
    </lineage>
</organism>
<dbReference type="Ensembl" id="ENSMMDT00005017228.1">
    <property type="protein sequence ID" value="ENSMMDP00005016799.1"/>
    <property type="gene ID" value="ENSMMDG00005008498.1"/>
</dbReference>
<evidence type="ECO:0000256" key="1">
    <source>
        <dbReference type="SAM" id="MobiDB-lite"/>
    </source>
</evidence>
<feature type="region of interest" description="Disordered" evidence="1">
    <location>
        <begin position="1"/>
        <end position="127"/>
    </location>
</feature>
<evidence type="ECO:0000313" key="3">
    <source>
        <dbReference type="Proteomes" id="UP000472263"/>
    </source>
</evidence>
<dbReference type="Proteomes" id="UP000472263">
    <property type="component" value="Chromosome 9"/>
</dbReference>
<feature type="compositionally biased region" description="Polar residues" evidence="1">
    <location>
        <begin position="1"/>
        <end position="12"/>
    </location>
</feature>
<dbReference type="AlphaFoldDB" id="A0A667XXK3"/>
<accession>A0A667XXK3</accession>
<keyword evidence="3" id="KW-1185">Reference proteome</keyword>
<dbReference type="InParanoid" id="A0A667XXK3"/>
<name>A0A667XXK3_9TELE</name>
<reference evidence="2" key="1">
    <citation type="submission" date="2019-06" db="EMBL/GenBank/DDBJ databases">
        <authorList>
            <consortium name="Wellcome Sanger Institute Data Sharing"/>
        </authorList>
    </citation>
    <scope>NUCLEOTIDE SEQUENCE [LARGE SCALE GENOMIC DNA]</scope>
</reference>
<reference evidence="2" key="3">
    <citation type="submission" date="2025-09" db="UniProtKB">
        <authorList>
            <consortium name="Ensembl"/>
        </authorList>
    </citation>
    <scope>IDENTIFICATION</scope>
</reference>
<reference evidence="2" key="2">
    <citation type="submission" date="2025-08" db="UniProtKB">
        <authorList>
            <consortium name="Ensembl"/>
        </authorList>
    </citation>
    <scope>IDENTIFICATION</scope>
</reference>
<sequence>MRVCTQQDSFSDASREPEDEGDVQTSVTAPDPAQPDDEASADAELVSGTDSTSPVSVPVSQDEPVSVPAAQDEAVSIPVSQDEAVSVPVSQDEAVSVPAAQDEAVSVPAAQDEPVSVPVSQDEPVSVPNKRMRGFRKFCSRVVRTLFCCCHRAED</sequence>
<evidence type="ECO:0000313" key="2">
    <source>
        <dbReference type="Ensembl" id="ENSMMDP00005016799.1"/>
    </source>
</evidence>
<feature type="compositionally biased region" description="Low complexity" evidence="1">
    <location>
        <begin position="46"/>
        <end position="60"/>
    </location>
</feature>
<proteinExistence type="predicted"/>